<dbReference type="EMBL" id="JAJJVO010000022">
    <property type="protein sequence ID" value="MCC9272922.1"/>
    <property type="molecule type" value="Genomic_DNA"/>
</dbReference>
<reference evidence="2" key="2">
    <citation type="submission" date="2021-11" db="EMBL/GenBank/DDBJ databases">
        <authorList>
            <person name="Gilroy R."/>
        </authorList>
    </citation>
    <scope>NUCLEOTIDE SEQUENCE</scope>
    <source>
        <strain evidence="2">150</strain>
    </source>
</reference>
<feature type="domain" description="SGNH hydrolase-type esterase" evidence="1">
    <location>
        <begin position="55"/>
        <end position="268"/>
    </location>
</feature>
<organism evidence="2 3">
    <name type="scientific">Enterococcus aquimarinus</name>
    <dbReference type="NCBI Taxonomy" id="328396"/>
    <lineage>
        <taxon>Bacteria</taxon>
        <taxon>Bacillati</taxon>
        <taxon>Bacillota</taxon>
        <taxon>Bacilli</taxon>
        <taxon>Lactobacillales</taxon>
        <taxon>Enterococcaceae</taxon>
        <taxon>Enterococcus</taxon>
    </lineage>
</organism>
<keyword evidence="2" id="KW-0378">Hydrolase</keyword>
<dbReference type="InterPro" id="IPR036514">
    <property type="entry name" value="SGNH_hydro_sf"/>
</dbReference>
<dbReference type="Pfam" id="PF13472">
    <property type="entry name" value="Lipase_GDSL_2"/>
    <property type="match status" value="1"/>
</dbReference>
<dbReference type="CDD" id="cd04506">
    <property type="entry name" value="SGNH_hydrolase_YpmR_like"/>
    <property type="match status" value="1"/>
</dbReference>
<name>A0A9E3ZRM2_9ENTE</name>
<evidence type="ECO:0000313" key="2">
    <source>
        <dbReference type="EMBL" id="MCC9272922.1"/>
    </source>
</evidence>
<reference evidence="2" key="1">
    <citation type="journal article" date="2021" name="PeerJ">
        <title>Extensive microbial diversity within the chicken gut microbiome revealed by metagenomics and culture.</title>
        <authorList>
            <person name="Gilroy R."/>
            <person name="Ravi A."/>
            <person name="Getino M."/>
            <person name="Pursley I."/>
            <person name="Horton D.L."/>
            <person name="Alikhan N.F."/>
            <person name="Baker D."/>
            <person name="Gharbi K."/>
            <person name="Hall N."/>
            <person name="Watson M."/>
            <person name="Adriaenssens E.M."/>
            <person name="Foster-Nyarko E."/>
            <person name="Jarju S."/>
            <person name="Secka A."/>
            <person name="Antonio M."/>
            <person name="Oren A."/>
            <person name="Chaudhuri R.R."/>
            <person name="La Ragione R."/>
            <person name="Hildebrand F."/>
            <person name="Pallen M.J."/>
        </authorList>
    </citation>
    <scope>NUCLEOTIDE SEQUENCE</scope>
    <source>
        <strain evidence="2">150</strain>
    </source>
</reference>
<evidence type="ECO:0000259" key="1">
    <source>
        <dbReference type="Pfam" id="PF13472"/>
    </source>
</evidence>
<proteinExistence type="predicted"/>
<comment type="caution">
    <text evidence="2">The sequence shown here is derived from an EMBL/GenBank/DDBJ whole genome shotgun (WGS) entry which is preliminary data.</text>
</comment>
<dbReference type="InterPro" id="IPR013830">
    <property type="entry name" value="SGNH_hydro"/>
</dbReference>
<dbReference type="Gene3D" id="3.40.50.1110">
    <property type="entry name" value="SGNH hydrolase"/>
    <property type="match status" value="1"/>
</dbReference>
<protein>
    <submittedName>
        <fullName evidence="2">SGNH/GDSL hydrolase family protein</fullName>
    </submittedName>
</protein>
<dbReference type="Proteomes" id="UP000813384">
    <property type="component" value="Unassembled WGS sequence"/>
</dbReference>
<accession>A0A9E3ZRM2</accession>
<dbReference type="PANTHER" id="PTHR30383">
    <property type="entry name" value="THIOESTERASE 1/PROTEASE 1/LYSOPHOSPHOLIPASE L1"/>
    <property type="match status" value="1"/>
</dbReference>
<dbReference type="PANTHER" id="PTHR30383:SF27">
    <property type="entry name" value="SPORE GERMINATION LIPASE LIPC"/>
    <property type="match status" value="1"/>
</dbReference>
<dbReference type="SUPFAM" id="SSF52266">
    <property type="entry name" value="SGNH hydrolase"/>
    <property type="match status" value="1"/>
</dbReference>
<sequence>MKINNMLITTFGFLVVTLASFFVFSQMIPKAPARLRTDETATQAVAVKNNIRFVAIGDSLTEGVGDETASGGYVPLVASNLEEAFSINSIEIENYGVAGDRSTQILKRINEQQEIQDDIASAEIISVTVGGNDLMKVIQNNILGLSVEKFEKPGEKYQANLTNLLTTIRQLNSTAPIYVLGIYNPYYIYFPEITEMQTIIDQWNTRTQAVVEQEERMYFVPINDLIYQGIISDEEASEVPDADTLNELRNNAIYEGDNFHPNYNGYQLIAKAFTNKMKETKDDWLIEE</sequence>
<gene>
    <name evidence="2" type="ORF">K8V42_01375</name>
</gene>
<dbReference type="InterPro" id="IPR051532">
    <property type="entry name" value="Ester_Hydrolysis_Enzymes"/>
</dbReference>
<dbReference type="GO" id="GO:0004622">
    <property type="term" value="F:phosphatidylcholine lysophospholipase activity"/>
    <property type="evidence" value="ECO:0007669"/>
    <property type="project" value="TreeGrafter"/>
</dbReference>
<evidence type="ECO:0000313" key="3">
    <source>
        <dbReference type="Proteomes" id="UP000813384"/>
    </source>
</evidence>
<dbReference type="AlphaFoldDB" id="A0A9E3ZRM2"/>